<dbReference type="Proteomes" id="UP001460270">
    <property type="component" value="Unassembled WGS sequence"/>
</dbReference>
<dbReference type="InterPro" id="IPR027417">
    <property type="entry name" value="P-loop_NTPase"/>
</dbReference>
<dbReference type="EMBL" id="JBBPFD010000022">
    <property type="protein sequence ID" value="KAK7881666.1"/>
    <property type="molecule type" value="Genomic_DNA"/>
</dbReference>
<dbReference type="Gene3D" id="3.40.50.300">
    <property type="entry name" value="P-loop containing nucleotide triphosphate hydrolases"/>
    <property type="match status" value="1"/>
</dbReference>
<keyword evidence="3" id="KW-1185">Reference proteome</keyword>
<gene>
    <name evidence="2" type="ORF">WMY93_030075</name>
</gene>
<organism evidence="2 3">
    <name type="scientific">Mugilogobius chulae</name>
    <name type="common">yellowstripe goby</name>
    <dbReference type="NCBI Taxonomy" id="88201"/>
    <lineage>
        <taxon>Eukaryota</taxon>
        <taxon>Metazoa</taxon>
        <taxon>Chordata</taxon>
        <taxon>Craniata</taxon>
        <taxon>Vertebrata</taxon>
        <taxon>Euteleostomi</taxon>
        <taxon>Actinopterygii</taxon>
        <taxon>Neopterygii</taxon>
        <taxon>Teleostei</taxon>
        <taxon>Neoteleostei</taxon>
        <taxon>Acanthomorphata</taxon>
        <taxon>Gobiaria</taxon>
        <taxon>Gobiiformes</taxon>
        <taxon>Gobioidei</taxon>
        <taxon>Gobiidae</taxon>
        <taxon>Gobionellinae</taxon>
        <taxon>Mugilogobius</taxon>
    </lineage>
</organism>
<proteinExistence type="predicted"/>
<feature type="region of interest" description="Disordered" evidence="1">
    <location>
        <begin position="95"/>
        <end position="115"/>
    </location>
</feature>
<dbReference type="AlphaFoldDB" id="A0AAW0MSZ8"/>
<comment type="caution">
    <text evidence="2">The sequence shown here is derived from an EMBL/GenBank/DDBJ whole genome shotgun (WGS) entry which is preliminary data.</text>
</comment>
<evidence type="ECO:0000256" key="1">
    <source>
        <dbReference type="SAM" id="MobiDB-lite"/>
    </source>
</evidence>
<accession>A0AAW0MSZ8</accession>
<sequence length="115" mass="12662">MRDGVQTELLALVCIAHNILKSSQIKCIPTNRHSRRRSMRLDIMIPTAVLHSNGTSLAKQLGAETYLECSAFTSEKSIHSVFRTASQACVTKLQESSSKSSPAFSKDRSKSCCIM</sequence>
<feature type="compositionally biased region" description="Basic and acidic residues" evidence="1">
    <location>
        <begin position="105"/>
        <end position="115"/>
    </location>
</feature>
<reference evidence="3" key="1">
    <citation type="submission" date="2024-04" db="EMBL/GenBank/DDBJ databases">
        <title>Salinicola lusitanus LLJ914,a marine bacterium isolated from the Okinawa Trough.</title>
        <authorList>
            <person name="Li J."/>
        </authorList>
    </citation>
    <scope>NUCLEOTIDE SEQUENCE [LARGE SCALE GENOMIC DNA]</scope>
</reference>
<name>A0AAW0MSZ8_9GOBI</name>
<evidence type="ECO:0000313" key="3">
    <source>
        <dbReference type="Proteomes" id="UP001460270"/>
    </source>
</evidence>
<evidence type="ECO:0000313" key="2">
    <source>
        <dbReference type="EMBL" id="KAK7881666.1"/>
    </source>
</evidence>
<protein>
    <submittedName>
        <fullName evidence="2">Uncharacterized protein</fullName>
    </submittedName>
</protein>